<feature type="transmembrane region" description="Helical" evidence="13">
    <location>
        <begin position="12"/>
        <end position="30"/>
    </location>
</feature>
<proteinExistence type="inferred from homology"/>
<feature type="transmembrane region" description="Helical" evidence="13">
    <location>
        <begin position="50"/>
        <end position="75"/>
    </location>
</feature>
<accession>G9YF17</accession>
<keyword evidence="5" id="KW-0813">Transport</keyword>
<dbReference type="EMBL" id="AGCJ01000009">
    <property type="protein sequence ID" value="EHM43352.1"/>
    <property type="molecule type" value="Genomic_DNA"/>
</dbReference>
<dbReference type="PANTHER" id="PTHR43298">
    <property type="entry name" value="MULTIDRUG RESISTANCE PROTEIN NORM-RELATED"/>
    <property type="match status" value="1"/>
</dbReference>
<gene>
    <name evidence="14" type="ORF">HMPREF0080_00227</name>
</gene>
<dbReference type="GO" id="GO:0005886">
    <property type="term" value="C:plasma membrane"/>
    <property type="evidence" value="ECO:0007669"/>
    <property type="project" value="UniProtKB-SubCell"/>
</dbReference>
<evidence type="ECO:0000256" key="12">
    <source>
        <dbReference type="ARBA" id="ARBA00031636"/>
    </source>
</evidence>
<dbReference type="CDD" id="cd13138">
    <property type="entry name" value="MATE_yoeA_like"/>
    <property type="match status" value="1"/>
</dbReference>
<evidence type="ECO:0000256" key="4">
    <source>
        <dbReference type="ARBA" id="ARBA00020268"/>
    </source>
</evidence>
<evidence type="ECO:0000256" key="7">
    <source>
        <dbReference type="ARBA" id="ARBA00022475"/>
    </source>
</evidence>
<feature type="transmembrane region" description="Helical" evidence="13">
    <location>
        <begin position="132"/>
        <end position="150"/>
    </location>
</feature>
<dbReference type="Pfam" id="PF01554">
    <property type="entry name" value="MatE"/>
    <property type="match status" value="2"/>
</dbReference>
<evidence type="ECO:0000256" key="11">
    <source>
        <dbReference type="ARBA" id="ARBA00023136"/>
    </source>
</evidence>
<evidence type="ECO:0000256" key="2">
    <source>
        <dbReference type="ARBA" id="ARBA00004651"/>
    </source>
</evidence>
<dbReference type="PATRIC" id="fig|861450.3.peg.214"/>
<protein>
    <recommendedName>
        <fullName evidence="4">Probable multidrug resistance protein NorM</fullName>
    </recommendedName>
    <alternativeName>
        <fullName evidence="12">Multidrug-efflux transporter</fullName>
    </alternativeName>
</protein>
<feature type="transmembrane region" description="Helical" evidence="13">
    <location>
        <begin position="316"/>
        <end position="341"/>
    </location>
</feature>
<feature type="transmembrane region" description="Helical" evidence="13">
    <location>
        <begin position="255"/>
        <end position="274"/>
    </location>
</feature>
<feature type="transmembrane region" description="Helical" evidence="13">
    <location>
        <begin position="191"/>
        <end position="211"/>
    </location>
</feature>
<keyword evidence="9 13" id="KW-1133">Transmembrane helix</keyword>
<evidence type="ECO:0000256" key="10">
    <source>
        <dbReference type="ARBA" id="ARBA00023065"/>
    </source>
</evidence>
<comment type="subcellular location">
    <subcellularLocation>
        <location evidence="2">Cell membrane</location>
        <topology evidence="2">Multi-pass membrane protein</topology>
    </subcellularLocation>
</comment>
<dbReference type="NCBIfam" id="TIGR00797">
    <property type="entry name" value="matE"/>
    <property type="match status" value="1"/>
</dbReference>
<keyword evidence="7" id="KW-1003">Cell membrane</keyword>
<organism evidence="14 15">
    <name type="scientific">Anaeroglobus geminatus F0357</name>
    <dbReference type="NCBI Taxonomy" id="861450"/>
    <lineage>
        <taxon>Bacteria</taxon>
        <taxon>Bacillati</taxon>
        <taxon>Bacillota</taxon>
        <taxon>Negativicutes</taxon>
        <taxon>Veillonellales</taxon>
        <taxon>Veillonellaceae</taxon>
        <taxon>Anaeroglobus</taxon>
    </lineage>
</organism>
<evidence type="ECO:0000256" key="3">
    <source>
        <dbReference type="ARBA" id="ARBA00010199"/>
    </source>
</evidence>
<feature type="transmembrane region" description="Helical" evidence="13">
    <location>
        <begin position="95"/>
        <end position="120"/>
    </location>
</feature>
<dbReference type="GO" id="GO:0006811">
    <property type="term" value="P:monoatomic ion transport"/>
    <property type="evidence" value="ECO:0007669"/>
    <property type="project" value="UniProtKB-KW"/>
</dbReference>
<evidence type="ECO:0000256" key="6">
    <source>
        <dbReference type="ARBA" id="ARBA00022449"/>
    </source>
</evidence>
<evidence type="ECO:0000256" key="5">
    <source>
        <dbReference type="ARBA" id="ARBA00022448"/>
    </source>
</evidence>
<evidence type="ECO:0000256" key="9">
    <source>
        <dbReference type="ARBA" id="ARBA00022989"/>
    </source>
</evidence>
<dbReference type="Proteomes" id="UP000005481">
    <property type="component" value="Unassembled WGS sequence"/>
</dbReference>
<dbReference type="GO" id="GO:0015297">
    <property type="term" value="F:antiporter activity"/>
    <property type="evidence" value="ECO:0007669"/>
    <property type="project" value="UniProtKB-KW"/>
</dbReference>
<dbReference type="PANTHER" id="PTHR43298:SF2">
    <property type="entry name" value="FMN_FAD EXPORTER YEEO-RELATED"/>
    <property type="match status" value="1"/>
</dbReference>
<feature type="transmembrane region" description="Helical" evidence="13">
    <location>
        <begin position="353"/>
        <end position="375"/>
    </location>
</feature>
<evidence type="ECO:0000313" key="15">
    <source>
        <dbReference type="Proteomes" id="UP000005481"/>
    </source>
</evidence>
<evidence type="ECO:0000256" key="8">
    <source>
        <dbReference type="ARBA" id="ARBA00022692"/>
    </source>
</evidence>
<dbReference type="InterPro" id="IPR048279">
    <property type="entry name" value="MdtK-like"/>
</dbReference>
<feature type="transmembrane region" description="Helical" evidence="13">
    <location>
        <begin position="382"/>
        <end position="401"/>
    </location>
</feature>
<dbReference type="GO" id="GO:0042910">
    <property type="term" value="F:xenobiotic transmembrane transporter activity"/>
    <property type="evidence" value="ECO:0007669"/>
    <property type="project" value="InterPro"/>
</dbReference>
<evidence type="ECO:0000256" key="13">
    <source>
        <dbReference type="SAM" id="Phobius"/>
    </source>
</evidence>
<feature type="transmembrane region" description="Helical" evidence="13">
    <location>
        <begin position="413"/>
        <end position="431"/>
    </location>
</feature>
<feature type="transmembrane region" description="Helical" evidence="13">
    <location>
        <begin position="162"/>
        <end position="185"/>
    </location>
</feature>
<name>G9YF17_9FIRM</name>
<evidence type="ECO:0000256" key="1">
    <source>
        <dbReference type="ARBA" id="ARBA00003408"/>
    </source>
</evidence>
<dbReference type="InterPro" id="IPR050222">
    <property type="entry name" value="MATE_MdtK"/>
</dbReference>
<sequence length="438" mass="47776">MTDLTEGNELKTILYFSVPIFLGNIFEQLYNVTDAAIVGNFIGTEGLAAVGAGAQIVTLTVFLSTGISIGASVFISRLYGSKQFEDMKEVLDTNLIFTVLLAFILTVLGIRCSTIFLKWLSVPPSLLSDADTYLKIIFSGLVPLFAYNTLANSLRGVGDSKTPTYILISSVCLNAFLDIIFIAVFRYGTAGAAIATVLAQLFSFITCLLYMNRKYPELALHIFHLKWNLRKLCSSLAVGIPAMLQQTFIGFGFLVIQFLVNSFGTTAIAAYTAASKVDTIAEMPAVNLGQALMNFTAQNNGAGKPERIQKGGKNTLVLSVIISVCTSIIVYIFSPLFISIFDRNAAVIQIGRQYLHIVSVFYLIFGAMQVLNGLLLGYGKSVLPLIASITTFCLLQVPLAVLLSRTSLGFNGIWLATPFGWTAGFLMRLIYFRYISKK</sequence>
<dbReference type="eggNOG" id="COG0534">
    <property type="taxonomic scope" value="Bacteria"/>
</dbReference>
<comment type="caution">
    <text evidence="14">The sequence shown here is derived from an EMBL/GenBank/DDBJ whole genome shotgun (WGS) entry which is preliminary data.</text>
</comment>
<keyword evidence="11 13" id="KW-0472">Membrane</keyword>
<dbReference type="InterPro" id="IPR002528">
    <property type="entry name" value="MATE_fam"/>
</dbReference>
<comment type="function">
    <text evidence="1">Multidrug efflux pump.</text>
</comment>
<dbReference type="AlphaFoldDB" id="G9YF17"/>
<keyword evidence="15" id="KW-1185">Reference proteome</keyword>
<feature type="transmembrane region" description="Helical" evidence="13">
    <location>
        <begin position="232"/>
        <end position="249"/>
    </location>
</feature>
<dbReference type="STRING" id="861450.HMPREF0080_00227"/>
<keyword evidence="8 13" id="KW-0812">Transmembrane</keyword>
<dbReference type="OrthoDB" id="62420at2"/>
<keyword evidence="6" id="KW-0050">Antiport</keyword>
<dbReference type="PIRSF" id="PIRSF006603">
    <property type="entry name" value="DinF"/>
    <property type="match status" value="1"/>
</dbReference>
<evidence type="ECO:0000313" key="14">
    <source>
        <dbReference type="EMBL" id="EHM43352.1"/>
    </source>
</evidence>
<keyword evidence="10" id="KW-0406">Ion transport</keyword>
<comment type="similarity">
    <text evidence="3">Belongs to the multi antimicrobial extrusion (MATE) (TC 2.A.66.1) family.</text>
</comment>
<dbReference type="HOGENOM" id="CLU_012893_5_0_9"/>
<reference evidence="14 15" key="1">
    <citation type="submission" date="2011-08" db="EMBL/GenBank/DDBJ databases">
        <authorList>
            <person name="Weinstock G."/>
            <person name="Sodergren E."/>
            <person name="Clifton S."/>
            <person name="Fulton L."/>
            <person name="Fulton B."/>
            <person name="Courtney L."/>
            <person name="Fronick C."/>
            <person name="Harrison M."/>
            <person name="Strong C."/>
            <person name="Farmer C."/>
            <person name="Delahaunty K."/>
            <person name="Markovic C."/>
            <person name="Hall O."/>
            <person name="Minx P."/>
            <person name="Tomlinson C."/>
            <person name="Mitreva M."/>
            <person name="Hou S."/>
            <person name="Chen J."/>
            <person name="Wollam A."/>
            <person name="Pepin K.H."/>
            <person name="Johnson M."/>
            <person name="Bhonagiri V."/>
            <person name="Zhang X."/>
            <person name="Suruliraj S."/>
            <person name="Warren W."/>
            <person name="Chinwalla A."/>
            <person name="Mardis E.R."/>
            <person name="Wilson R.K."/>
        </authorList>
    </citation>
    <scope>NUCLEOTIDE SEQUENCE [LARGE SCALE GENOMIC DNA]</scope>
    <source>
        <strain evidence="14 15">F0357</strain>
    </source>
</reference>
<dbReference type="RefSeq" id="WP_006789210.1">
    <property type="nucleotide sequence ID" value="NZ_JH417567.1"/>
</dbReference>